<dbReference type="EMBL" id="JARVKM010000056">
    <property type="protein sequence ID" value="KAK9772945.1"/>
    <property type="molecule type" value="Genomic_DNA"/>
</dbReference>
<dbReference type="Pfam" id="PF14226">
    <property type="entry name" value="DIOX_N"/>
    <property type="match status" value="1"/>
</dbReference>
<dbReference type="SUPFAM" id="SSF51197">
    <property type="entry name" value="Clavaminate synthase-like"/>
    <property type="match status" value="1"/>
</dbReference>
<dbReference type="Pfam" id="PF03171">
    <property type="entry name" value="2OG-FeII_Oxy"/>
    <property type="match status" value="1"/>
</dbReference>
<keyword evidence="2" id="KW-0560">Oxidoreductase</keyword>
<evidence type="ECO:0000313" key="4">
    <source>
        <dbReference type="EMBL" id="KAK9772945.1"/>
    </source>
</evidence>
<dbReference type="InterPro" id="IPR050231">
    <property type="entry name" value="Iron_ascorbate_oxido_reductase"/>
</dbReference>
<dbReference type="InterPro" id="IPR044861">
    <property type="entry name" value="IPNS-like_FE2OG_OXY"/>
</dbReference>
<feature type="domain" description="Fe2OG dioxygenase" evidence="3">
    <location>
        <begin position="175"/>
        <end position="290"/>
    </location>
</feature>
<evidence type="ECO:0000256" key="1">
    <source>
        <dbReference type="ARBA" id="ARBA00008056"/>
    </source>
</evidence>
<dbReference type="InterPro" id="IPR026992">
    <property type="entry name" value="DIOX_N"/>
</dbReference>
<name>A0ABR2XGZ3_9PEZI</name>
<evidence type="ECO:0000313" key="5">
    <source>
        <dbReference type="Proteomes" id="UP001465668"/>
    </source>
</evidence>
<keyword evidence="2" id="KW-0479">Metal-binding</keyword>
<comment type="caution">
    <text evidence="4">The sequence shown here is derived from an EMBL/GenBank/DDBJ whole genome shotgun (WGS) entry which is preliminary data.</text>
</comment>
<dbReference type="Proteomes" id="UP001465668">
    <property type="component" value="Unassembled WGS sequence"/>
</dbReference>
<sequence>MIACLDLSSFTSGTATKQGIFCSQLIEALGRHGFVKLTNHGLSEADIKEVFCWNEKLFGLPPDVKAKAAHPAQPNPHRGLSHVGQEKLSSVSDYEKGNRDARKVITDIKESFDQGSALDTLYPNIWVPEEHLIGFRAFMEGFYVKCHSVHMQILKALAAGLGRDAEFFCTLCDQNTSELRLNHYPAVSSSTLIAGCNRISPHTDFGTVTLLFQDSVGGLEVEDLSQGGAFIPVSAVSSMEMILNVGDCLQRWTNDKLRSANHRVSLPQHLDTSGVTRIRDRYSIAYFGKPNRDVLVDTLDEFTAGAGKKYCEGMSAWEYNQAKLSRTY</sequence>
<protein>
    <recommendedName>
        <fullName evidence="3">Fe2OG dioxygenase domain-containing protein</fullName>
    </recommendedName>
</protein>
<organism evidence="4 5">
    <name type="scientific">Seiridium cardinale</name>
    <dbReference type="NCBI Taxonomy" id="138064"/>
    <lineage>
        <taxon>Eukaryota</taxon>
        <taxon>Fungi</taxon>
        <taxon>Dikarya</taxon>
        <taxon>Ascomycota</taxon>
        <taxon>Pezizomycotina</taxon>
        <taxon>Sordariomycetes</taxon>
        <taxon>Xylariomycetidae</taxon>
        <taxon>Amphisphaeriales</taxon>
        <taxon>Sporocadaceae</taxon>
        <taxon>Seiridium</taxon>
    </lineage>
</organism>
<keyword evidence="2" id="KW-0408">Iron</keyword>
<evidence type="ECO:0000256" key="2">
    <source>
        <dbReference type="RuleBase" id="RU003682"/>
    </source>
</evidence>
<reference evidence="4 5" key="1">
    <citation type="submission" date="2024-02" db="EMBL/GenBank/DDBJ databases">
        <title>First draft genome assembly of two strains of Seiridium cardinale.</title>
        <authorList>
            <person name="Emiliani G."/>
            <person name="Scali E."/>
        </authorList>
    </citation>
    <scope>NUCLEOTIDE SEQUENCE [LARGE SCALE GENOMIC DNA]</scope>
    <source>
        <strain evidence="4 5">BM-138-000479</strain>
    </source>
</reference>
<comment type="similarity">
    <text evidence="1 2">Belongs to the iron/ascorbate-dependent oxidoreductase family.</text>
</comment>
<dbReference type="InterPro" id="IPR005123">
    <property type="entry name" value="Oxoglu/Fe-dep_dioxygenase_dom"/>
</dbReference>
<dbReference type="PROSITE" id="PS51471">
    <property type="entry name" value="FE2OG_OXY"/>
    <property type="match status" value="1"/>
</dbReference>
<gene>
    <name evidence="4" type="ORF">SCAR479_10455</name>
</gene>
<keyword evidence="5" id="KW-1185">Reference proteome</keyword>
<dbReference type="InterPro" id="IPR027443">
    <property type="entry name" value="IPNS-like_sf"/>
</dbReference>
<evidence type="ECO:0000259" key="3">
    <source>
        <dbReference type="PROSITE" id="PS51471"/>
    </source>
</evidence>
<accession>A0ABR2XGZ3</accession>
<dbReference type="Gene3D" id="2.60.120.330">
    <property type="entry name" value="B-lactam Antibiotic, Isopenicillin N Synthase, Chain"/>
    <property type="match status" value="1"/>
</dbReference>
<dbReference type="PANTHER" id="PTHR47990">
    <property type="entry name" value="2-OXOGLUTARATE (2OG) AND FE(II)-DEPENDENT OXYGENASE SUPERFAMILY PROTEIN-RELATED"/>
    <property type="match status" value="1"/>
</dbReference>
<dbReference type="PRINTS" id="PR00682">
    <property type="entry name" value="IPNSYNTHASE"/>
</dbReference>
<proteinExistence type="inferred from homology"/>